<protein>
    <submittedName>
        <fullName evidence="3">Uncharacterized protein</fullName>
    </submittedName>
</protein>
<accession>A0A2X0IV43</accession>
<dbReference type="Proteomes" id="UP000248889">
    <property type="component" value="Unassembled WGS sequence"/>
</dbReference>
<feature type="transmembrane region" description="Helical" evidence="2">
    <location>
        <begin position="31"/>
        <end position="48"/>
    </location>
</feature>
<keyword evidence="2" id="KW-0812">Transmembrane</keyword>
<name>A0A2X0IV43_9ACTN</name>
<keyword evidence="4" id="KW-1185">Reference proteome</keyword>
<comment type="caution">
    <text evidence="3">The sequence shown here is derived from an EMBL/GenBank/DDBJ whole genome shotgun (WGS) entry which is preliminary data.</text>
</comment>
<dbReference type="EMBL" id="QKYN01000157">
    <property type="protein sequence ID" value="RAG81486.1"/>
    <property type="molecule type" value="Genomic_DNA"/>
</dbReference>
<proteinExistence type="predicted"/>
<feature type="compositionally biased region" description="Low complexity" evidence="1">
    <location>
        <begin position="227"/>
        <end position="251"/>
    </location>
</feature>
<evidence type="ECO:0000256" key="2">
    <source>
        <dbReference type="SAM" id="Phobius"/>
    </source>
</evidence>
<keyword evidence="2" id="KW-1133">Transmembrane helix</keyword>
<keyword evidence="2" id="KW-0472">Membrane</keyword>
<evidence type="ECO:0000313" key="3">
    <source>
        <dbReference type="EMBL" id="RAG81486.1"/>
    </source>
</evidence>
<sequence length="273" mass="30897">MREVTLLYAAFAVVALWLLGELLLQRRAPLHWRALALLGFLVLVAGVAQRTLPLIGAGVLAFGAGQALATRAVKHSAGASYWSLVAPERVPVLGRLFGGEARPEPELEPELEREAEFEPPVEPVPVSVPEPDAVEATAVFQTDEYAVEGDSVYYAQNDYGYTQNAYPQQDYPQHEYPQNEYAQNEYAQAGYYAEADPYAQPYQEQYQQQYQEYAQYQQYPQYTEQQQYASYEQQAYPPQAPYEPQQYAQPQTGYDYEQAGYYTPDPQHHAPQG</sequence>
<feature type="transmembrane region" description="Helical" evidence="2">
    <location>
        <begin position="6"/>
        <end position="24"/>
    </location>
</feature>
<organism evidence="3 4">
    <name type="scientific">Streptacidiphilus pinicola</name>
    <dbReference type="NCBI Taxonomy" id="2219663"/>
    <lineage>
        <taxon>Bacteria</taxon>
        <taxon>Bacillati</taxon>
        <taxon>Actinomycetota</taxon>
        <taxon>Actinomycetes</taxon>
        <taxon>Kitasatosporales</taxon>
        <taxon>Streptomycetaceae</taxon>
        <taxon>Streptacidiphilus</taxon>
    </lineage>
</organism>
<evidence type="ECO:0000256" key="1">
    <source>
        <dbReference type="SAM" id="MobiDB-lite"/>
    </source>
</evidence>
<gene>
    <name evidence="3" type="ORF">DN069_32635</name>
</gene>
<feature type="region of interest" description="Disordered" evidence="1">
    <location>
        <begin position="227"/>
        <end position="273"/>
    </location>
</feature>
<evidence type="ECO:0000313" key="4">
    <source>
        <dbReference type="Proteomes" id="UP000248889"/>
    </source>
</evidence>
<reference evidence="3 4" key="1">
    <citation type="submission" date="2018-06" db="EMBL/GenBank/DDBJ databases">
        <title>Streptacidiphilus pinicola sp. nov., isolated from pine grove soil.</title>
        <authorList>
            <person name="Roh S.G."/>
            <person name="Park S."/>
            <person name="Kim M.-K."/>
            <person name="Yun B.-R."/>
            <person name="Park J."/>
            <person name="Kim M.J."/>
            <person name="Kim Y.S."/>
            <person name="Kim S.B."/>
        </authorList>
    </citation>
    <scope>NUCLEOTIDE SEQUENCE [LARGE SCALE GENOMIC DNA]</scope>
    <source>
        <strain evidence="3 4">MMS16-CNU450</strain>
    </source>
</reference>
<dbReference type="AlphaFoldDB" id="A0A2X0IV43"/>